<keyword evidence="2" id="KW-0812">Transmembrane</keyword>
<dbReference type="WBParaSite" id="PgR035X_g029_t05">
    <property type="protein sequence ID" value="PgR035X_g029_t05"/>
    <property type="gene ID" value="PgR035X_g029"/>
</dbReference>
<proteinExistence type="predicted"/>
<evidence type="ECO:0000313" key="3">
    <source>
        <dbReference type="Proteomes" id="UP000887569"/>
    </source>
</evidence>
<feature type="region of interest" description="Disordered" evidence="1">
    <location>
        <begin position="75"/>
        <end position="94"/>
    </location>
</feature>
<keyword evidence="2" id="KW-1133">Transmembrane helix</keyword>
<sequence length="136" mass="15381">MPCPSPALDYRPTPQFVAILAFFVAPLFYIVGSLVIGLFWLIASVVRMMFDGLLYRIYIDVSPLTIAEEGVTRISSFPPSGEEESEESEVLASESEEIVDIEDVCKRQTFLPELPIEQTISYHPHEDQKKRAVERS</sequence>
<dbReference type="AlphaFoldDB" id="A0A915BD47"/>
<evidence type="ECO:0000313" key="4">
    <source>
        <dbReference type="WBParaSite" id="PgR035X_g029_t05"/>
    </source>
</evidence>
<feature type="transmembrane region" description="Helical" evidence="2">
    <location>
        <begin position="16"/>
        <end position="46"/>
    </location>
</feature>
<dbReference type="Proteomes" id="UP000887569">
    <property type="component" value="Unplaced"/>
</dbReference>
<keyword evidence="3" id="KW-1185">Reference proteome</keyword>
<protein>
    <submittedName>
        <fullName evidence="4">Uncharacterized protein</fullName>
    </submittedName>
</protein>
<feature type="compositionally biased region" description="Acidic residues" evidence="1">
    <location>
        <begin position="81"/>
        <end position="94"/>
    </location>
</feature>
<evidence type="ECO:0000256" key="1">
    <source>
        <dbReference type="SAM" id="MobiDB-lite"/>
    </source>
</evidence>
<reference evidence="4" key="1">
    <citation type="submission" date="2022-11" db="UniProtKB">
        <authorList>
            <consortium name="WormBaseParasite"/>
        </authorList>
    </citation>
    <scope>IDENTIFICATION</scope>
</reference>
<organism evidence="3 4">
    <name type="scientific">Parascaris univalens</name>
    <name type="common">Nematode worm</name>
    <dbReference type="NCBI Taxonomy" id="6257"/>
    <lineage>
        <taxon>Eukaryota</taxon>
        <taxon>Metazoa</taxon>
        <taxon>Ecdysozoa</taxon>
        <taxon>Nematoda</taxon>
        <taxon>Chromadorea</taxon>
        <taxon>Rhabditida</taxon>
        <taxon>Spirurina</taxon>
        <taxon>Ascaridomorpha</taxon>
        <taxon>Ascaridoidea</taxon>
        <taxon>Ascarididae</taxon>
        <taxon>Parascaris</taxon>
    </lineage>
</organism>
<name>A0A915BD47_PARUN</name>
<accession>A0A915BD47</accession>
<keyword evidence="2" id="KW-0472">Membrane</keyword>
<evidence type="ECO:0000256" key="2">
    <source>
        <dbReference type="SAM" id="Phobius"/>
    </source>
</evidence>